<dbReference type="PANTHER" id="PTHR37560:SF2">
    <property type="entry name" value="DUF711 DOMAIN-CONTAINING PROTEIN"/>
    <property type="match status" value="1"/>
</dbReference>
<comment type="caution">
    <text evidence="1">The sequence shown here is derived from an EMBL/GenBank/DDBJ whole genome shotgun (WGS) entry which is preliminary data.</text>
</comment>
<name>A0A101I1R9_UNCT6</name>
<organism evidence="1 2">
    <name type="scientific">candidate division TA06 bacterium 34_109</name>
    <dbReference type="NCBI Taxonomy" id="1635277"/>
    <lineage>
        <taxon>Bacteria</taxon>
        <taxon>Bacteria division TA06</taxon>
    </lineage>
</organism>
<dbReference type="EMBL" id="LGGX01000014">
    <property type="protein sequence ID" value="KUK86638.1"/>
    <property type="molecule type" value="Genomic_DNA"/>
</dbReference>
<dbReference type="Pfam" id="PF05167">
    <property type="entry name" value="DUF711"/>
    <property type="match status" value="1"/>
</dbReference>
<proteinExistence type="predicted"/>
<evidence type="ECO:0000313" key="1">
    <source>
        <dbReference type="EMBL" id="KUK86638.1"/>
    </source>
</evidence>
<evidence type="ECO:0008006" key="3">
    <source>
        <dbReference type="Google" id="ProtNLM"/>
    </source>
</evidence>
<dbReference type="Proteomes" id="UP000053467">
    <property type="component" value="Unassembled WGS sequence"/>
</dbReference>
<gene>
    <name evidence="1" type="ORF">XE03_1337</name>
</gene>
<accession>A0A101I1R9</accession>
<dbReference type="PANTHER" id="PTHR37560">
    <property type="entry name" value="UPF0210 PROTEIN SPR0218"/>
    <property type="match status" value="1"/>
</dbReference>
<evidence type="ECO:0000313" key="2">
    <source>
        <dbReference type="Proteomes" id="UP000053467"/>
    </source>
</evidence>
<dbReference type="AlphaFoldDB" id="A0A101I1R9"/>
<dbReference type="SUPFAM" id="SSF51998">
    <property type="entry name" value="PFL-like glycyl radical enzymes"/>
    <property type="match status" value="1"/>
</dbReference>
<reference evidence="2" key="1">
    <citation type="journal article" date="2015" name="MBio">
        <title>Genome-Resolved Metagenomic Analysis Reveals Roles for Candidate Phyla and Other Microbial Community Members in Biogeochemical Transformations in Oil Reservoirs.</title>
        <authorList>
            <person name="Hu P."/>
            <person name="Tom L."/>
            <person name="Singh A."/>
            <person name="Thomas B.C."/>
            <person name="Baker B.J."/>
            <person name="Piceno Y.M."/>
            <person name="Andersen G.L."/>
            <person name="Banfield J.F."/>
        </authorList>
    </citation>
    <scope>NUCLEOTIDE SEQUENCE [LARGE SCALE GENOMIC DNA]</scope>
</reference>
<dbReference type="Gene3D" id="3.20.70.20">
    <property type="match status" value="1"/>
</dbReference>
<sequence length="367" mass="42749">MKIRTLTLFYNLKKHFIDQDLIRRIEILKKIYDDLKEKGIEVQTLRVSTNLASQKVDFKTMISMTTRIDDILRDKNIEFFNIGKVNYLKIENVLKLYEKVNISSFLDIDTNIFDEKVVQKGATLIKELSKIDPLKNFNFGLSFNIQPGTPFFPSSYSNKEGFSVGFENGDLLQSIFKDVKNYDKLKNYLEKKLNKEYLFFEKVFKNQAKKRKIEFLGLDISFAPGIKKEQSVYEAFNILKKNIKRKNLNDLSIAGAITEVLKNLKLKKTGYSGLMLPLCEDYSLSRLSFENNIRIRDLLLLSSVCGCGIDTVPVKQKNEFIESLIIDSYTISRKWKKPLQLRVLPVEEKNIIRFSSKYLLKSKLLDY</sequence>
<dbReference type="InterPro" id="IPR007841">
    <property type="entry name" value="UPF0210"/>
</dbReference>
<protein>
    <recommendedName>
        <fullName evidence="3">DUF711 domain-containing protein</fullName>
    </recommendedName>
</protein>